<proteinExistence type="predicted"/>
<organism evidence="2 3">
    <name type="scientific">Dactylosporangium siamense</name>
    <dbReference type="NCBI Taxonomy" id="685454"/>
    <lineage>
        <taxon>Bacteria</taxon>
        <taxon>Bacillati</taxon>
        <taxon>Actinomycetota</taxon>
        <taxon>Actinomycetes</taxon>
        <taxon>Micromonosporales</taxon>
        <taxon>Micromonosporaceae</taxon>
        <taxon>Dactylosporangium</taxon>
    </lineage>
</organism>
<evidence type="ECO:0000313" key="3">
    <source>
        <dbReference type="Proteomes" id="UP000660611"/>
    </source>
</evidence>
<comment type="caution">
    <text evidence="2">The sequence shown here is derived from an EMBL/GenBank/DDBJ whole genome shotgun (WGS) entry which is preliminary data.</text>
</comment>
<feature type="compositionally biased region" description="Pro residues" evidence="1">
    <location>
        <begin position="85"/>
        <end position="99"/>
    </location>
</feature>
<dbReference type="RefSeq" id="WP_203848319.1">
    <property type="nucleotide sequence ID" value="NZ_BAAAVW010000015.1"/>
</dbReference>
<keyword evidence="3" id="KW-1185">Reference proteome</keyword>
<evidence type="ECO:0000256" key="1">
    <source>
        <dbReference type="SAM" id="MobiDB-lite"/>
    </source>
</evidence>
<name>A0A919UCG3_9ACTN</name>
<sequence>MNTFDWDFDDHPTRGTDVRRRLMLDHRSYDVTAFDDGSGFVGLRLVGWDSGYVFTELVVELPVGDATDVGQLLASALAGFRGGGSPPPGSPLGSPPLGPPSSGEWLPYDRSARDPRPAAPKSGQPWEPADLELLVRRFREGATIKTLTVELGRTDGAIRQRLQILGEVRPAPAAVLSTDGVPEGVPAGEPEGAPAEAPRGSPEEVSAVVRGGPSEGPPVRVPGGSPVRAALEEVPERTD</sequence>
<feature type="region of interest" description="Disordered" evidence="1">
    <location>
        <begin position="83"/>
        <end position="127"/>
    </location>
</feature>
<protein>
    <submittedName>
        <fullName evidence="2">Uncharacterized protein</fullName>
    </submittedName>
</protein>
<dbReference type="Proteomes" id="UP000660611">
    <property type="component" value="Unassembled WGS sequence"/>
</dbReference>
<feature type="compositionally biased region" description="Basic and acidic residues" evidence="1">
    <location>
        <begin position="230"/>
        <end position="239"/>
    </location>
</feature>
<feature type="region of interest" description="Disordered" evidence="1">
    <location>
        <begin position="180"/>
        <end position="239"/>
    </location>
</feature>
<gene>
    <name evidence="2" type="ORF">Dsi01nite_046110</name>
</gene>
<accession>A0A919UCG3</accession>
<reference evidence="2" key="1">
    <citation type="submission" date="2021-01" db="EMBL/GenBank/DDBJ databases">
        <title>Whole genome shotgun sequence of Dactylosporangium siamense NBRC 106093.</title>
        <authorList>
            <person name="Komaki H."/>
            <person name="Tamura T."/>
        </authorList>
    </citation>
    <scope>NUCLEOTIDE SEQUENCE</scope>
    <source>
        <strain evidence="2">NBRC 106093</strain>
    </source>
</reference>
<feature type="compositionally biased region" description="Low complexity" evidence="1">
    <location>
        <begin position="180"/>
        <end position="214"/>
    </location>
</feature>
<evidence type="ECO:0000313" key="2">
    <source>
        <dbReference type="EMBL" id="GIG46570.1"/>
    </source>
</evidence>
<dbReference type="AlphaFoldDB" id="A0A919UCG3"/>
<dbReference type="EMBL" id="BONQ01000071">
    <property type="protein sequence ID" value="GIG46570.1"/>
    <property type="molecule type" value="Genomic_DNA"/>
</dbReference>